<comment type="caution">
    <text evidence="1">The sequence shown here is derived from an EMBL/GenBank/DDBJ whole genome shotgun (WGS) entry which is preliminary data.</text>
</comment>
<gene>
    <name evidence="1" type="ORF">QWZ03_06915</name>
</gene>
<dbReference type="RefSeq" id="WP_290332058.1">
    <property type="nucleotide sequence ID" value="NZ_JAUFPU010000005.1"/>
</dbReference>
<evidence type="ECO:0000313" key="1">
    <source>
        <dbReference type="EMBL" id="MDN3576494.1"/>
    </source>
</evidence>
<protein>
    <submittedName>
        <fullName evidence="1">Uncharacterized protein</fullName>
    </submittedName>
</protein>
<name>A0ABT8B4S0_9NEIS</name>
<dbReference type="Proteomes" id="UP001180081">
    <property type="component" value="Unassembled WGS sequence"/>
</dbReference>
<dbReference type="EMBL" id="JAUFPU010000005">
    <property type="protein sequence ID" value="MDN3576494.1"/>
    <property type="molecule type" value="Genomic_DNA"/>
</dbReference>
<keyword evidence="2" id="KW-1185">Reference proteome</keyword>
<organism evidence="1 2">
    <name type="scientific">Chitinimonas viridis</name>
    <dbReference type="NCBI Taxonomy" id="664880"/>
    <lineage>
        <taxon>Bacteria</taxon>
        <taxon>Pseudomonadati</taxon>
        <taxon>Pseudomonadota</taxon>
        <taxon>Betaproteobacteria</taxon>
        <taxon>Neisseriales</taxon>
        <taxon>Chitinibacteraceae</taxon>
        <taxon>Chitinimonas</taxon>
    </lineage>
</organism>
<reference evidence="1" key="1">
    <citation type="journal article" date="2014" name="Int. J. Syst. Evol. Microbiol.">
        <title>Complete genome of a new Firmicutes species belonging to the dominant human colonic microbiota ('Ruminococcus bicirculans') reveals two chromosomes and a selective capacity to utilize plant glucans.</title>
        <authorList>
            <consortium name="NISC Comparative Sequencing Program"/>
            <person name="Wegmann U."/>
            <person name="Louis P."/>
            <person name="Goesmann A."/>
            <person name="Henrissat B."/>
            <person name="Duncan S.H."/>
            <person name="Flint H.J."/>
        </authorList>
    </citation>
    <scope>NUCLEOTIDE SEQUENCE</scope>
    <source>
        <strain evidence="1">CECT 7703</strain>
    </source>
</reference>
<reference evidence="1" key="2">
    <citation type="submission" date="2023-06" db="EMBL/GenBank/DDBJ databases">
        <authorList>
            <person name="Lucena T."/>
            <person name="Sun Q."/>
        </authorList>
    </citation>
    <scope>NUCLEOTIDE SEQUENCE</scope>
    <source>
        <strain evidence="1">CECT 7703</strain>
    </source>
</reference>
<sequence length="123" mass="13562">MLIDTGLTAHELMLAARFAGWEIEMSRLQAWCKPPLSGGDVAITIPEMAALLWAVERMQRVLQAGYTPSGDTRERACRHCGRGYQLTGYSVGETAVDELYCQCGELLQRVTGDCVWGARHESA</sequence>
<accession>A0ABT8B4S0</accession>
<proteinExistence type="predicted"/>
<evidence type="ECO:0000313" key="2">
    <source>
        <dbReference type="Proteomes" id="UP001180081"/>
    </source>
</evidence>